<dbReference type="InterPro" id="IPR019776">
    <property type="entry name" value="Flagellar_basal_body_rod_CS"/>
</dbReference>
<reference evidence="3 4" key="1">
    <citation type="submission" date="2018-12" db="EMBL/GenBank/DDBJ databases">
        <authorList>
            <consortium name="Pathogen Informatics"/>
        </authorList>
    </citation>
    <scope>NUCLEOTIDE SEQUENCE [LARGE SCALE GENOMIC DNA]</scope>
    <source>
        <strain evidence="3 4">NCTC9695</strain>
    </source>
</reference>
<dbReference type="EMBL" id="LR134182">
    <property type="protein sequence ID" value="VEB43717.1"/>
    <property type="molecule type" value="Genomic_DNA"/>
</dbReference>
<dbReference type="Proteomes" id="UP000275777">
    <property type="component" value="Chromosome"/>
</dbReference>
<dbReference type="AlphaFoldDB" id="A0A3S5DLN7"/>
<comment type="similarity">
    <text evidence="1">Belongs to the flagella basal body rod proteins family.</text>
</comment>
<name>A0A3S5DLN7_CHRVL</name>
<feature type="domain" description="Flagellar basal body rod protein N-terminal" evidence="2">
    <location>
        <begin position="11"/>
        <end position="36"/>
    </location>
</feature>
<protein>
    <submittedName>
        <fullName evidence="3">Flagellar hook-associated protein FlgK</fullName>
    </submittedName>
</protein>
<organism evidence="3 4">
    <name type="scientific">Chromobacterium violaceum</name>
    <dbReference type="NCBI Taxonomy" id="536"/>
    <lineage>
        <taxon>Bacteria</taxon>
        <taxon>Pseudomonadati</taxon>
        <taxon>Pseudomonadota</taxon>
        <taxon>Betaproteobacteria</taxon>
        <taxon>Neisseriales</taxon>
        <taxon>Chromobacteriaceae</taxon>
        <taxon>Chromobacterium</taxon>
    </lineage>
</organism>
<evidence type="ECO:0000259" key="2">
    <source>
        <dbReference type="Pfam" id="PF00460"/>
    </source>
</evidence>
<accession>A0A3S5DLN7</accession>
<evidence type="ECO:0000256" key="1">
    <source>
        <dbReference type="ARBA" id="ARBA00009677"/>
    </source>
</evidence>
<gene>
    <name evidence="3" type="ORF">NCTC9695_04176</name>
</gene>
<dbReference type="InterPro" id="IPR001444">
    <property type="entry name" value="Flag_bb_rod_N"/>
</dbReference>
<sequence length="42" mass="4132">MAIIGADVFGIGLSGLNVAQNALSVTSNNISNVNTPATTPST</sequence>
<keyword evidence="3" id="KW-0282">Flagellum</keyword>
<keyword evidence="3" id="KW-0969">Cilium</keyword>
<proteinExistence type="inferred from homology"/>
<dbReference type="GO" id="GO:0009288">
    <property type="term" value="C:bacterial-type flagellum"/>
    <property type="evidence" value="ECO:0007669"/>
    <property type="project" value="UniProtKB-ARBA"/>
</dbReference>
<keyword evidence="3" id="KW-0966">Cell projection</keyword>
<evidence type="ECO:0000313" key="4">
    <source>
        <dbReference type="Proteomes" id="UP000275777"/>
    </source>
</evidence>
<dbReference type="Pfam" id="PF00460">
    <property type="entry name" value="Flg_bb_rod"/>
    <property type="match status" value="1"/>
</dbReference>
<evidence type="ECO:0000313" key="3">
    <source>
        <dbReference type="EMBL" id="VEB43717.1"/>
    </source>
</evidence>
<dbReference type="PROSITE" id="PS00588">
    <property type="entry name" value="FLAGELLA_BB_ROD"/>
    <property type="match status" value="1"/>
</dbReference>